<evidence type="ECO:0000256" key="3">
    <source>
        <dbReference type="RuleBase" id="RU000363"/>
    </source>
</evidence>
<dbReference type="EMBL" id="MBTA01000029">
    <property type="protein sequence ID" value="RKD12896.1"/>
    <property type="molecule type" value="Genomic_DNA"/>
</dbReference>
<dbReference type="SUPFAM" id="SSF51735">
    <property type="entry name" value="NAD(P)-binding Rossmann-fold domains"/>
    <property type="match status" value="1"/>
</dbReference>
<dbReference type="RefSeq" id="WP_120183124.1">
    <property type="nucleotide sequence ID" value="NZ_MBTA01000029.1"/>
</dbReference>
<dbReference type="Proteomes" id="UP000283433">
    <property type="component" value="Unassembled WGS sequence"/>
</dbReference>
<organism evidence="4 5">
    <name type="scientific">Pelobium manganitolerans</name>
    <dbReference type="NCBI Taxonomy" id="1842495"/>
    <lineage>
        <taxon>Bacteria</taxon>
        <taxon>Pseudomonadati</taxon>
        <taxon>Bacteroidota</taxon>
        <taxon>Sphingobacteriia</taxon>
        <taxon>Sphingobacteriales</taxon>
        <taxon>Sphingobacteriaceae</taxon>
        <taxon>Pelobium</taxon>
    </lineage>
</organism>
<proteinExistence type="inferred from homology"/>
<gene>
    <name evidence="4" type="ORF">BCY91_11700</name>
</gene>
<keyword evidence="2" id="KW-0560">Oxidoreductase</keyword>
<protein>
    <submittedName>
        <fullName evidence="4">Short-chain dehydrogenase</fullName>
    </submittedName>
</protein>
<comment type="similarity">
    <text evidence="1 3">Belongs to the short-chain dehydrogenases/reductases (SDR) family.</text>
</comment>
<dbReference type="GO" id="GO:0016491">
    <property type="term" value="F:oxidoreductase activity"/>
    <property type="evidence" value="ECO:0007669"/>
    <property type="project" value="UniProtKB-KW"/>
</dbReference>
<dbReference type="InterPro" id="IPR036291">
    <property type="entry name" value="NAD(P)-bd_dom_sf"/>
</dbReference>
<dbReference type="InterPro" id="IPR002347">
    <property type="entry name" value="SDR_fam"/>
</dbReference>
<evidence type="ECO:0000256" key="2">
    <source>
        <dbReference type="ARBA" id="ARBA00023002"/>
    </source>
</evidence>
<keyword evidence="5" id="KW-1185">Reference proteome</keyword>
<dbReference type="AlphaFoldDB" id="A0A419S2D5"/>
<evidence type="ECO:0000256" key="1">
    <source>
        <dbReference type="ARBA" id="ARBA00006484"/>
    </source>
</evidence>
<name>A0A419S2D5_9SPHI</name>
<dbReference type="OrthoDB" id="9787298at2"/>
<comment type="caution">
    <text evidence="4">The sequence shown here is derived from an EMBL/GenBank/DDBJ whole genome shotgun (WGS) entry which is preliminary data.</text>
</comment>
<accession>A0A419S2D5</accession>
<dbReference type="PRINTS" id="PR00081">
    <property type="entry name" value="GDHRDH"/>
</dbReference>
<sequence>MQSTSLDDQLQPQKIIITGASSGIGFEAAIELCTKGHQVIAIARSKEKLQNLRKICLDLNPEAVILPVVFDILNDEETALANFVQQHWTKFDVLINNAGTLINKTFDELTEFDMAEMFQSNVLSHFRIIKTLKPLLHPSSHIVNIGSMGGFQGSSKFPGLVAYSASKAALHNLTECLAQEFLADKISVNCLALGSAQTEMLEKAFPGYQSPVMAFEMGKYIADFALTGHRLFNGKILPVAVTTP</sequence>
<dbReference type="PANTHER" id="PTHR42901">
    <property type="entry name" value="ALCOHOL DEHYDROGENASE"/>
    <property type="match status" value="1"/>
</dbReference>
<dbReference type="Gene3D" id="3.40.50.720">
    <property type="entry name" value="NAD(P)-binding Rossmann-like Domain"/>
    <property type="match status" value="1"/>
</dbReference>
<dbReference type="PANTHER" id="PTHR42901:SF1">
    <property type="entry name" value="ALCOHOL DEHYDROGENASE"/>
    <property type="match status" value="1"/>
</dbReference>
<reference evidence="4 5" key="1">
    <citation type="submission" date="2016-07" db="EMBL/GenBank/DDBJ databases">
        <title>Genome of Pelobium manganitolerans.</title>
        <authorList>
            <person name="Wu S."/>
            <person name="Wang G."/>
        </authorList>
    </citation>
    <scope>NUCLEOTIDE SEQUENCE [LARGE SCALE GENOMIC DNA]</scope>
    <source>
        <strain evidence="4 5">YS-25</strain>
    </source>
</reference>
<evidence type="ECO:0000313" key="5">
    <source>
        <dbReference type="Proteomes" id="UP000283433"/>
    </source>
</evidence>
<dbReference type="Pfam" id="PF00106">
    <property type="entry name" value="adh_short"/>
    <property type="match status" value="1"/>
</dbReference>
<dbReference type="PRINTS" id="PR00080">
    <property type="entry name" value="SDRFAMILY"/>
</dbReference>
<dbReference type="CDD" id="cd05233">
    <property type="entry name" value="SDR_c"/>
    <property type="match status" value="1"/>
</dbReference>
<evidence type="ECO:0000313" key="4">
    <source>
        <dbReference type="EMBL" id="RKD12896.1"/>
    </source>
</evidence>